<reference evidence="1" key="1">
    <citation type="submission" date="2014-11" db="EMBL/GenBank/DDBJ databases">
        <authorList>
            <person name="Amaro Gonzalez C."/>
        </authorList>
    </citation>
    <scope>NUCLEOTIDE SEQUENCE</scope>
</reference>
<evidence type="ECO:0000313" key="1">
    <source>
        <dbReference type="EMBL" id="JAH43320.1"/>
    </source>
</evidence>
<accession>A0A0E9SRQ3</accession>
<proteinExistence type="predicted"/>
<reference evidence="1" key="2">
    <citation type="journal article" date="2015" name="Fish Shellfish Immunol.">
        <title>Early steps in the European eel (Anguilla anguilla)-Vibrio vulnificus interaction in the gills: Role of the RtxA13 toxin.</title>
        <authorList>
            <person name="Callol A."/>
            <person name="Pajuelo D."/>
            <person name="Ebbesson L."/>
            <person name="Teles M."/>
            <person name="MacKenzie S."/>
            <person name="Amaro C."/>
        </authorList>
    </citation>
    <scope>NUCLEOTIDE SEQUENCE</scope>
</reference>
<dbReference type="AlphaFoldDB" id="A0A0E9SRQ3"/>
<dbReference type="EMBL" id="GBXM01065257">
    <property type="protein sequence ID" value="JAH43320.1"/>
    <property type="molecule type" value="Transcribed_RNA"/>
</dbReference>
<name>A0A0E9SRQ3_ANGAN</name>
<protein>
    <submittedName>
        <fullName evidence="1">Uncharacterized protein</fullName>
    </submittedName>
</protein>
<organism evidence="1">
    <name type="scientific">Anguilla anguilla</name>
    <name type="common">European freshwater eel</name>
    <name type="synonym">Muraena anguilla</name>
    <dbReference type="NCBI Taxonomy" id="7936"/>
    <lineage>
        <taxon>Eukaryota</taxon>
        <taxon>Metazoa</taxon>
        <taxon>Chordata</taxon>
        <taxon>Craniata</taxon>
        <taxon>Vertebrata</taxon>
        <taxon>Euteleostomi</taxon>
        <taxon>Actinopterygii</taxon>
        <taxon>Neopterygii</taxon>
        <taxon>Teleostei</taxon>
        <taxon>Anguilliformes</taxon>
        <taxon>Anguillidae</taxon>
        <taxon>Anguilla</taxon>
    </lineage>
</organism>
<dbReference type="EMBL" id="GBXM01062655">
    <property type="protein sequence ID" value="JAH45922.1"/>
    <property type="molecule type" value="Transcribed_RNA"/>
</dbReference>
<sequence length="39" mass="4136">MPMTVNTAQPWLSACVCVIWANMAACISVNFTSSTGKNS</sequence>